<reference evidence="1 2" key="1">
    <citation type="submission" date="2019-03" db="EMBL/GenBank/DDBJ databases">
        <title>Genomic Encyclopedia of Type Strains, Phase III (KMG-III): the genomes of soil and plant-associated and newly described type strains.</title>
        <authorList>
            <person name="Whitman W."/>
        </authorList>
    </citation>
    <scope>NUCLEOTIDE SEQUENCE [LARGE SCALE GENOMIC DNA]</scope>
    <source>
        <strain evidence="1 2">CGMCC 1.10957</strain>
    </source>
</reference>
<dbReference type="EMBL" id="SOQZ01000006">
    <property type="protein sequence ID" value="TDY10189.1"/>
    <property type="molecule type" value="Genomic_DNA"/>
</dbReference>
<keyword evidence="2" id="KW-1185">Reference proteome</keyword>
<gene>
    <name evidence="1" type="ORF">A8975_2603</name>
</gene>
<dbReference type="Proteomes" id="UP000294930">
    <property type="component" value="Unassembled WGS sequence"/>
</dbReference>
<proteinExistence type="predicted"/>
<sequence>MKSFLKVSVFVIVFGTITIFSKSISKEVVTQYNNCVTFMANNTVASINQ</sequence>
<comment type="caution">
    <text evidence="1">The sequence shown here is derived from an EMBL/GenBank/DDBJ whole genome shotgun (WGS) entry which is preliminary data.</text>
</comment>
<dbReference type="RefSeq" id="WP_161566759.1">
    <property type="nucleotide sequence ID" value="NZ_SOQZ01000006.1"/>
</dbReference>
<name>A0ABY2G3V6_9FLAO</name>
<protein>
    <submittedName>
        <fullName evidence="1">Uncharacterized protein</fullName>
    </submittedName>
</protein>
<evidence type="ECO:0000313" key="2">
    <source>
        <dbReference type="Proteomes" id="UP000294930"/>
    </source>
</evidence>
<evidence type="ECO:0000313" key="1">
    <source>
        <dbReference type="EMBL" id="TDY10189.1"/>
    </source>
</evidence>
<organism evidence="1 2">
    <name type="scientific">Meridianimaribacter flavus</name>
    <dbReference type="NCBI Taxonomy" id="571115"/>
    <lineage>
        <taxon>Bacteria</taxon>
        <taxon>Pseudomonadati</taxon>
        <taxon>Bacteroidota</taxon>
        <taxon>Flavobacteriia</taxon>
        <taxon>Flavobacteriales</taxon>
        <taxon>Flavobacteriaceae</taxon>
        <taxon>Meridianimaribacter</taxon>
    </lineage>
</organism>
<accession>A0ABY2G3V6</accession>